<feature type="compositionally biased region" description="Low complexity" evidence="1">
    <location>
        <begin position="204"/>
        <end position="252"/>
    </location>
</feature>
<evidence type="ECO:0000313" key="4">
    <source>
        <dbReference type="Proteomes" id="UP000694521"/>
    </source>
</evidence>
<dbReference type="Pfam" id="PF04826">
    <property type="entry name" value="Arm_2"/>
    <property type="match status" value="1"/>
</dbReference>
<proteinExistence type="predicted"/>
<dbReference type="SUPFAM" id="SSF48371">
    <property type="entry name" value="ARM repeat"/>
    <property type="match status" value="1"/>
</dbReference>
<feature type="region of interest" description="Disordered" evidence="1">
    <location>
        <begin position="1"/>
        <end position="26"/>
    </location>
</feature>
<evidence type="ECO:0000259" key="2">
    <source>
        <dbReference type="Pfam" id="PF04826"/>
    </source>
</evidence>
<dbReference type="InterPro" id="IPR042834">
    <property type="entry name" value="Armc12"/>
</dbReference>
<feature type="region of interest" description="Disordered" evidence="1">
    <location>
        <begin position="55"/>
        <end position="75"/>
    </location>
</feature>
<feature type="domain" description="Armadillo repeat-containing" evidence="2">
    <location>
        <begin position="418"/>
        <end position="515"/>
    </location>
</feature>
<reference evidence="3" key="2">
    <citation type="submission" date="2025-09" db="UniProtKB">
        <authorList>
            <consortium name="Ensembl"/>
        </authorList>
    </citation>
    <scope>IDENTIFICATION</scope>
</reference>
<feature type="compositionally biased region" description="Basic and acidic residues" evidence="1">
    <location>
        <begin position="285"/>
        <end position="294"/>
    </location>
</feature>
<keyword evidence="4" id="KW-1185">Reference proteome</keyword>
<feature type="region of interest" description="Disordered" evidence="1">
    <location>
        <begin position="141"/>
        <end position="163"/>
    </location>
</feature>
<dbReference type="Proteomes" id="UP000694521">
    <property type="component" value="Unplaced"/>
</dbReference>
<sequence length="618" mass="65781">SKPQKGPGPGGCPVGAGSAPAPPATPARVLWVRGGGLGQRPKDLGLPRIRRWGKIRPGPKTLLGQPRGASTTPPPPCTLCGAPKSLGTLEPRCHGGRSRPAAAPVLILLLQQDRAPAQHQSGGGAPSWVLKCRRGGVPLQGPGLWGGLTPRRKDLPPSQGDPCGGILARAGFWGCPEPRGEPLRGAWGGVEREPRGNIAHNNNKRSSNGNNNNGNGDNNNSNGNNNSSNGNNSNSNNGNSNSNSDSNNTNGKDNNRNDNNNRGKNNEGAVLARRTALTARGAKLLQEKGLKQRGEDEEPPRSRGARGAAVPGMAACWGTWTGRRVLSVATGAGAVYLLYRTVAEALSSVPGGTDRYRLESPDHQDGLPVEEVLSRRVCEELLEMLRAQQDGRSRSAILRSITRCVYLMDTKNPTCSPEHIQLVASCLDDHNGDTKVQALNTLRAFATRSLFTARVQDFYPKILDLVISSRDTEVQVAALRLLNALPVPPNIEPLLRRAVPNLLGFLQWDNYAIQVRRPPRPAGTPQHGAHPPSRIPGVSAAAGPQAAHRAVPQGRAPARHPQLPGPARIPEPHEQLAAGEAAPSTRSFSARTPTWTNTSWSCSSTPRRECSSRRANSS</sequence>
<feature type="region of interest" description="Disordered" evidence="1">
    <location>
        <begin position="516"/>
        <end position="618"/>
    </location>
</feature>
<feature type="compositionally biased region" description="Basic and acidic residues" evidence="1">
    <location>
        <begin position="253"/>
        <end position="265"/>
    </location>
</feature>
<dbReference type="PANTHER" id="PTHR47144:SF1">
    <property type="entry name" value="ARMADILLO REPEAT-CONTAINING PROTEIN 12"/>
    <property type="match status" value="1"/>
</dbReference>
<evidence type="ECO:0000256" key="1">
    <source>
        <dbReference type="SAM" id="MobiDB-lite"/>
    </source>
</evidence>
<reference evidence="3" key="1">
    <citation type="submission" date="2025-08" db="UniProtKB">
        <authorList>
            <consortium name="Ensembl"/>
        </authorList>
    </citation>
    <scope>IDENTIFICATION</scope>
</reference>
<protein>
    <recommendedName>
        <fullName evidence="2">Armadillo repeat-containing domain-containing protein</fullName>
    </recommendedName>
</protein>
<dbReference type="Ensembl" id="ENSACDT00005006786.1">
    <property type="protein sequence ID" value="ENSACDP00005005651.1"/>
    <property type="gene ID" value="ENSACDG00005004133.1"/>
</dbReference>
<feature type="region of interest" description="Disordered" evidence="1">
    <location>
        <begin position="284"/>
        <end position="308"/>
    </location>
</feature>
<evidence type="ECO:0000313" key="3">
    <source>
        <dbReference type="Ensembl" id="ENSACDP00005005651.1"/>
    </source>
</evidence>
<feature type="region of interest" description="Disordered" evidence="1">
    <location>
        <begin position="184"/>
        <end position="270"/>
    </location>
</feature>
<dbReference type="InterPro" id="IPR006911">
    <property type="entry name" value="ARM-rpt_dom"/>
</dbReference>
<accession>A0A8B9DD38</accession>
<dbReference type="PANTHER" id="PTHR47144">
    <property type="entry name" value="ARMADILLO REPEAT-CONTAINING PROTEIN 12"/>
    <property type="match status" value="1"/>
</dbReference>
<dbReference type="InterPro" id="IPR011989">
    <property type="entry name" value="ARM-like"/>
</dbReference>
<dbReference type="InterPro" id="IPR016024">
    <property type="entry name" value="ARM-type_fold"/>
</dbReference>
<name>A0A8B9DD38_ANSCY</name>
<dbReference type="Gene3D" id="1.25.10.10">
    <property type="entry name" value="Leucine-rich Repeat Variant"/>
    <property type="match status" value="1"/>
</dbReference>
<dbReference type="AlphaFoldDB" id="A0A8B9DD38"/>
<organism evidence="3 4">
    <name type="scientific">Anser cygnoides</name>
    <name type="common">Swan goose</name>
    <dbReference type="NCBI Taxonomy" id="8845"/>
    <lineage>
        <taxon>Eukaryota</taxon>
        <taxon>Metazoa</taxon>
        <taxon>Chordata</taxon>
        <taxon>Craniata</taxon>
        <taxon>Vertebrata</taxon>
        <taxon>Euteleostomi</taxon>
        <taxon>Archelosauria</taxon>
        <taxon>Archosauria</taxon>
        <taxon>Dinosauria</taxon>
        <taxon>Saurischia</taxon>
        <taxon>Theropoda</taxon>
        <taxon>Coelurosauria</taxon>
        <taxon>Aves</taxon>
        <taxon>Neognathae</taxon>
        <taxon>Galloanserae</taxon>
        <taxon>Anseriformes</taxon>
        <taxon>Anatidae</taxon>
        <taxon>Anserinae</taxon>
        <taxon>Anser</taxon>
    </lineage>
</organism>
<dbReference type="GO" id="GO:0005634">
    <property type="term" value="C:nucleus"/>
    <property type="evidence" value="ECO:0007669"/>
    <property type="project" value="TreeGrafter"/>
</dbReference>
<feature type="compositionally biased region" description="Low complexity" evidence="1">
    <location>
        <begin position="592"/>
        <end position="605"/>
    </location>
</feature>